<dbReference type="AlphaFoldDB" id="A0A175JMH0"/>
<evidence type="ECO:0000313" key="3">
    <source>
        <dbReference type="EMBL" id="GAT94652.1"/>
    </source>
</evidence>
<dbReference type="Proteomes" id="UP000078387">
    <property type="component" value="Unassembled WGS sequence"/>
</dbReference>
<dbReference type="PROSITE" id="PS00139">
    <property type="entry name" value="THIOL_PROTEASE_CYS"/>
    <property type="match status" value="1"/>
</dbReference>
<dbReference type="VEuPathDB" id="AmoebaDB:EHI7A_043730"/>
<dbReference type="Gene3D" id="3.90.70.10">
    <property type="entry name" value="Cysteine proteinases"/>
    <property type="match status" value="1"/>
</dbReference>
<dbReference type="GO" id="GO:0006508">
    <property type="term" value="P:proteolysis"/>
    <property type="evidence" value="ECO:0007669"/>
    <property type="project" value="UniProtKB-KW"/>
</dbReference>
<keyword evidence="3" id="KW-0378">Hydrolase</keyword>
<dbReference type="CDD" id="cd02619">
    <property type="entry name" value="Peptidase_C1"/>
    <property type="match status" value="1"/>
</dbReference>
<name>A0A175JMH0_ENTHI</name>
<dbReference type="VEuPathDB" id="AmoebaDB:KM1_063070"/>
<proteinExistence type="predicted"/>
<dbReference type="SUPFAM" id="SSF54001">
    <property type="entry name" value="Cysteine proteinases"/>
    <property type="match status" value="1"/>
</dbReference>
<keyword evidence="1" id="KW-0472">Membrane</keyword>
<dbReference type="InterPro" id="IPR000169">
    <property type="entry name" value="Pept_cys_AS"/>
</dbReference>
<sequence length="586" mass="67532">MGKETTQNLWTLWIILWSFQFLVFAVVVCSLIMLGFRSGTMEVKVINVQPIERPKQWSVPLEALTPVKNQFSRGTCWAFAAIGFLESDYRANGIRSGYLSSDEVIQFSEQAYMSLIVNYCSSHREIPLCRYGGMLENSTSNFNVDSLYYLRNVTTKYILPYSICPYQHQRGINESKCIPKDKSLNEYVENNPIKFTIRDIVTVYSISDIKKLMMKTLSPLTYGLNTEFNTMLFPCNKYNSMYLSDECKYCKTPCGSGCCTKISSSMYHKDGMIDLSVGSVRRAGHSMLVVGWNDEFPVERNRYSSPPIYATAWNAIDNKAQTKLTKNNIEIPVDRWTKGGLILKNSYGEHGHTLGYFLQNHSLLNEDTICPLSIHPSRYYPLDVECIKRGNSFMNCSNDKLRKVSDGKIFYGATILKCKNDLGNDYAKNLGFEECGTNKDYRYALSMEWFNVTFKRGVCKTREMGDGLIVYLARWVEGKMKETITEVHTQITSWDFIAQLFEMDTTIKNSEHCGYYFQPYDTIEYLISMYQHDGFESYGFSYYGIKWEQESYYKSSKRKGQFTEINKSTKKFVTPQFDGPFGGRIN</sequence>
<dbReference type="VEuPathDB" id="AmoebaDB:EHI_006920"/>
<dbReference type="InterPro" id="IPR000668">
    <property type="entry name" value="Peptidase_C1A_C"/>
</dbReference>
<keyword evidence="1" id="KW-0812">Transmembrane</keyword>
<dbReference type="EMBL" id="BDEQ01000001">
    <property type="protein sequence ID" value="GAT94652.1"/>
    <property type="molecule type" value="Genomic_DNA"/>
</dbReference>
<dbReference type="GO" id="GO:0008234">
    <property type="term" value="F:cysteine-type peptidase activity"/>
    <property type="evidence" value="ECO:0007669"/>
    <property type="project" value="InterPro"/>
</dbReference>
<dbReference type="VEuPathDB" id="AmoebaDB:EHI5A_045030"/>
<dbReference type="PANTHER" id="PTHR35899">
    <property type="entry name" value="PAPAIN FAMILY CYSTEINE PROTEASE DOMAIN CONTAINING PROTEIN"/>
    <property type="match status" value="1"/>
</dbReference>
<evidence type="ECO:0000259" key="2">
    <source>
        <dbReference type="Pfam" id="PF00112"/>
    </source>
</evidence>
<dbReference type="eggNOG" id="ENOG502RBT6">
    <property type="taxonomic scope" value="Eukaryota"/>
</dbReference>
<dbReference type="VEuPathDB" id="AmoebaDB:EHI8A_026500"/>
<organism evidence="3 4">
    <name type="scientific">Entamoeba histolytica</name>
    <dbReference type="NCBI Taxonomy" id="5759"/>
    <lineage>
        <taxon>Eukaryota</taxon>
        <taxon>Amoebozoa</taxon>
        <taxon>Evosea</taxon>
        <taxon>Archamoebae</taxon>
        <taxon>Mastigamoebida</taxon>
        <taxon>Entamoebidae</taxon>
        <taxon>Entamoeba</taxon>
    </lineage>
</organism>
<protein>
    <submittedName>
        <fullName evidence="3">Papain family cysteine protease domain containing protein</fullName>
    </submittedName>
</protein>
<dbReference type="Pfam" id="PF00112">
    <property type="entry name" value="Peptidase_C1"/>
    <property type="match status" value="1"/>
</dbReference>
<accession>A0A175JMH0</accession>
<gene>
    <name evidence="3" type="ORF">CL6EHI_006920</name>
</gene>
<keyword evidence="1" id="KW-1133">Transmembrane helix</keyword>
<evidence type="ECO:0000256" key="1">
    <source>
        <dbReference type="SAM" id="Phobius"/>
    </source>
</evidence>
<dbReference type="InterPro" id="IPR038765">
    <property type="entry name" value="Papain-like_cys_pep_sf"/>
</dbReference>
<reference evidence="3 4" key="1">
    <citation type="submission" date="2016-05" db="EMBL/GenBank/DDBJ databases">
        <title>First whole genome sequencing of Entamoeba histolytica HM1:IMSS-clone-6.</title>
        <authorList>
            <person name="Mukherjee Avik.K."/>
            <person name="Izumyama S."/>
            <person name="Nakada-Tsukui K."/>
            <person name="Nozaki T."/>
        </authorList>
    </citation>
    <scope>NUCLEOTIDE SEQUENCE [LARGE SCALE GENOMIC DNA]</scope>
    <source>
        <strain evidence="3 4">HM1:IMSS clone 6</strain>
    </source>
</reference>
<evidence type="ECO:0000313" key="4">
    <source>
        <dbReference type="Proteomes" id="UP000078387"/>
    </source>
</evidence>
<feature type="domain" description="Peptidase C1A papain C-terminal" evidence="2">
    <location>
        <begin position="62"/>
        <end position="108"/>
    </location>
</feature>
<comment type="caution">
    <text evidence="3">The sequence shown here is derived from an EMBL/GenBank/DDBJ whole genome shotgun (WGS) entry which is preliminary data.</text>
</comment>
<keyword evidence="3" id="KW-0645">Protease</keyword>
<feature type="transmembrane region" description="Helical" evidence="1">
    <location>
        <begin position="12"/>
        <end position="36"/>
    </location>
</feature>
<dbReference type="PANTHER" id="PTHR35899:SF1">
    <property type="entry name" value="PEPTIDASE C1A PAPAIN C-TERMINAL DOMAIN-CONTAINING PROTEIN"/>
    <property type="match status" value="1"/>
</dbReference>